<keyword evidence="5" id="KW-1185">Reference proteome</keyword>
<dbReference type="InterPro" id="IPR023346">
    <property type="entry name" value="Lysozyme-like_dom_sf"/>
</dbReference>
<dbReference type="Gene3D" id="1.10.530.10">
    <property type="match status" value="1"/>
</dbReference>
<dbReference type="CDD" id="cd13402">
    <property type="entry name" value="LT_TF-like"/>
    <property type="match status" value="1"/>
</dbReference>
<gene>
    <name evidence="4" type="ORF">IWT140_01704</name>
</gene>
<evidence type="ECO:0000259" key="3">
    <source>
        <dbReference type="Pfam" id="PF20155"/>
    </source>
</evidence>
<proteinExistence type="predicted"/>
<dbReference type="Pfam" id="PF01551">
    <property type="entry name" value="Peptidase_M23"/>
    <property type="match status" value="1"/>
</dbReference>
<dbReference type="PANTHER" id="PTHR21525:SF9">
    <property type="entry name" value="CHANNEL_COLICIN DOMAIN-CONTAINING PROTEIN"/>
    <property type="match status" value="1"/>
</dbReference>
<dbReference type="Proteomes" id="UP000198430">
    <property type="component" value="Unassembled WGS sequence"/>
</dbReference>
<comment type="caution">
    <text evidence="4">The sequence shown here is derived from an EMBL/GenBank/DDBJ whole genome shotgun (WGS) entry which is preliminary data.</text>
</comment>
<sequence>MAKNLRHNTIGFTVSGNIEKLERANTLLDKMPEKAKKLSHAFESLHIGDGAFAELNRLDDRLDKVERQLKGISGETKVTVRTKVEDDNLDKLQKQVNRVDGSHKVVLKTDTTNAQNKVDDLGSKVQRFSRQSQEASKRMGESMSRSTTRFSRQSESAIKRFGESVNRTTSGALEKMQNKMRTMNETSNQGGHLFSKMVGAAVVSNAALASWNALETGIKSATKAGWDYEKEQNQMLATWTTLSGSQKQARSIRSEINKRSVATGQDTNLVNEAEQGFYHLHSNRKETRNMSNAMFNMVDAVGLNGQQTNAVTQDMVHSISGGTIQNGDLNVIGQYFPMFREALEKYETAIHHGKEVTGADLRQMAKQGKISASDYEKVFEKLGNGKYAGAAERMLSTFNGMERTIKARIPALMGELEKPFMSQTSGLYGGISKWVSAKKTEKEFQNLGSALNKSVTQIAGAFGKAFNIKSAPQALDKIIQGLTRDVTKFGNYIAKHPDEVRKFFDTTKDISVTTIRVYAQALKDMLPVLKIIGNFAEKHPRVFANVFGGLVVANTSAKIFKSTLGGLISTVSILTGAFKNFKKVASFSGVGSIGKHGKSGKGIPGSTVLSKGADRSEGTVAKEMEEEAPKVGSRAVKYARPASRFSRAGRALGTLGRGARAVGRRVPYLDIAMAGTTLLGTNRHNVGKHVGNFAGTLGGMEAGAAGGAALGSVIPGVGTAIGGVVGGGVGAIGGSALGKRIGGSIQKAWPEVSKSTRSLISKTSKSLRGMGSSISKTMKPLGKKIGGGLHTAFSVAGKIGKGSAKLISAPIVFGVGLGVKAYRKLRKPTSEALSWVGKQWKSFSKTSGKYWRDITKPIGREMGKAGKSVHSHWNSLKKWLGNFFGGLGSWIGKRWSEALSHLHKPMTNFGHSVHSIFSGIGKYLDSWGSGIKHFFSGLGNFISNTISKIGNSISHSKLGKFVSSTYNTGKKALSGHATGGMIHQNGVSLVGEDGDEILQRGKKFSFIGTRGAELMALRVGDRIYSHQDALRMSRGAYAKRLPNFATGTTKPKKKTSSSRNTAIKVSGIRGGLQNTERDTKQSMSKISNSIANGYADSNKQADKHLKTLDSKTKSSLNSLTKNSKRQTQKFQKNTIGDFDDAQKGAGVQLKQMRSGSKSALNALNRESKRQTQKFQTQTVGDFDDAQKGVNVQLKQMRSGVRSYGKDIDSSFDNVTGKLPGYARSGMKGAISNINKGLSGVNSVLSQFGGKKSVLNMAHYATGSHGAITKNHIGIVNDEKSAHYHEMILRGNKAMIPQGRNVAVPLQKGDEILNGRDTERYLNSVMPHYKKGTTSLKKLIRANNKNPNDAWKNEFGSQVSHSVGTAVGNALTKTSHRGANSVGDPWSASVWNAFSNAMSGSGSGGKWLHNPGMPKTNGFGAPRSFGSHDGNDFAGPLGSAILAMHGGVVTRTGRPVWDYHDLGDVITIKSDDGYQEIYQEFGGLGNIKVHVGDQIKTGQKIATLGHLNGSGSGAHVHVGLAHGSLWNHGGSSTRGWLDITKMHGGSDGSSKKKSHNSPLDKYVKRQLKPEIKWISKNLSDDEAGAGGAGNPGGSGVTRWAPYIRKAAKQMHVNLPPDGVKKVLNTINHESGGNPTVWQHGYTDVNTGRDPARGLVQFIGSTFRHYAVKGHGNRANGYDQLLALFNDKNWYHDLMWNGGWAPSGARRYANGGWSKNGKLNVFGEVNGEPEVAINPKRASADHWIQQAISARAKVAPDGLSGQLEKFMSLKKTAKSRKAIISTLMSSLRQTAKTGAKKKAQPQIVISPTLNFNGPVDKTTADYASKTTATEIRKVVQQEFAKVYKNAFSEMDFDE</sequence>
<evidence type="ECO:0000259" key="2">
    <source>
        <dbReference type="Pfam" id="PF01551"/>
    </source>
</evidence>
<feature type="region of interest" description="Disordered" evidence="1">
    <location>
        <begin position="597"/>
        <end position="622"/>
    </location>
</feature>
<dbReference type="SUPFAM" id="SSF58113">
    <property type="entry name" value="Apolipoprotein A-I"/>
    <property type="match status" value="1"/>
</dbReference>
<feature type="region of interest" description="Disordered" evidence="1">
    <location>
        <begin position="1108"/>
        <end position="1141"/>
    </location>
</feature>
<dbReference type="EMBL" id="BCMH01000012">
    <property type="protein sequence ID" value="GAX04067.1"/>
    <property type="molecule type" value="Genomic_DNA"/>
</dbReference>
<accession>A0A1Z5IQN2</accession>
<dbReference type="Gene3D" id="2.70.70.10">
    <property type="entry name" value="Glucose Permease (Domain IIA)"/>
    <property type="match status" value="1"/>
</dbReference>
<dbReference type="SUPFAM" id="SSF53955">
    <property type="entry name" value="Lysozyme-like"/>
    <property type="match status" value="1"/>
</dbReference>
<dbReference type="InterPro" id="IPR013491">
    <property type="entry name" value="Tape_meas_N"/>
</dbReference>
<reference evidence="4 5" key="1">
    <citation type="submission" date="2015-11" db="EMBL/GenBank/DDBJ databases">
        <title>Draft genome sequences of new species of the genus Lactobacillus isolated from orchardgrass silage.</title>
        <authorList>
            <person name="Tohno M."/>
            <person name="Tanizawa Y."/>
            <person name="Arita M."/>
        </authorList>
    </citation>
    <scope>NUCLEOTIDE SEQUENCE [LARGE SCALE GENOMIC DNA]</scope>
    <source>
        <strain evidence="4 5">IWT140</strain>
    </source>
</reference>
<evidence type="ECO:0000256" key="1">
    <source>
        <dbReference type="SAM" id="MobiDB-lite"/>
    </source>
</evidence>
<dbReference type="RefSeq" id="WP_089089027.1">
    <property type="nucleotide sequence ID" value="NZ_BCMH01000012.1"/>
</dbReference>
<dbReference type="SUPFAM" id="SSF51261">
    <property type="entry name" value="Duplicated hybrid motif"/>
    <property type="match status" value="1"/>
</dbReference>
<protein>
    <submittedName>
        <fullName evidence="4">Tail protein</fullName>
    </submittedName>
</protein>
<dbReference type="InterPro" id="IPR011055">
    <property type="entry name" value="Dup_hybrid_motif"/>
</dbReference>
<feature type="region of interest" description="Disordered" evidence="1">
    <location>
        <begin position="1404"/>
        <end position="1423"/>
    </location>
</feature>
<feature type="region of interest" description="Disordered" evidence="1">
    <location>
        <begin position="1044"/>
        <end position="1084"/>
    </location>
</feature>
<feature type="domain" description="Tape measure protein N-terminal" evidence="3">
    <location>
        <begin position="230"/>
        <end position="417"/>
    </location>
</feature>
<dbReference type="InterPro" id="IPR016047">
    <property type="entry name" value="M23ase_b-sheet_dom"/>
</dbReference>
<feature type="compositionally biased region" description="Polar residues" evidence="1">
    <location>
        <begin position="143"/>
        <end position="155"/>
    </location>
</feature>
<name>A0A1Z5IQN2_9LACO</name>
<feature type="compositionally biased region" description="Basic and acidic residues" evidence="1">
    <location>
        <begin position="612"/>
        <end position="622"/>
    </location>
</feature>
<feature type="region of interest" description="Disordered" evidence="1">
    <location>
        <begin position="127"/>
        <end position="155"/>
    </location>
</feature>
<evidence type="ECO:0000313" key="4">
    <source>
        <dbReference type="EMBL" id="GAX04067.1"/>
    </source>
</evidence>
<dbReference type="Pfam" id="PF20155">
    <property type="entry name" value="TMP_3"/>
    <property type="match status" value="1"/>
</dbReference>
<dbReference type="CDD" id="cd12797">
    <property type="entry name" value="M23_peptidase"/>
    <property type="match status" value="1"/>
</dbReference>
<organism evidence="4 5">
    <name type="scientific">Secundilactobacillus pentosiphilus</name>
    <dbReference type="NCBI Taxonomy" id="1714682"/>
    <lineage>
        <taxon>Bacteria</taxon>
        <taxon>Bacillati</taxon>
        <taxon>Bacillota</taxon>
        <taxon>Bacilli</taxon>
        <taxon>Lactobacillales</taxon>
        <taxon>Lactobacillaceae</taxon>
        <taxon>Secundilactobacillus</taxon>
    </lineage>
</organism>
<feature type="domain" description="M23ase beta-sheet core" evidence="2">
    <location>
        <begin position="1426"/>
        <end position="1521"/>
    </location>
</feature>
<evidence type="ECO:0000313" key="5">
    <source>
        <dbReference type="Proteomes" id="UP000198430"/>
    </source>
</evidence>
<dbReference type="PANTHER" id="PTHR21525">
    <property type="entry name" value="MOTILE SPERM PROTEIN"/>
    <property type="match status" value="1"/>
</dbReference>